<dbReference type="PANTHER" id="PTHR46254:SF6">
    <property type="entry name" value="HIGH MOBILITY GROUP AT-HOOK 2"/>
    <property type="match status" value="1"/>
</dbReference>
<name>A0A7N9DFM1_MACFA</name>
<evidence type="ECO:0000313" key="2">
    <source>
        <dbReference type="Proteomes" id="UP000233100"/>
    </source>
</evidence>
<proteinExistence type="predicted"/>
<dbReference type="AlphaFoldDB" id="A0A7N9DFM1"/>
<dbReference type="PANTHER" id="PTHR46254">
    <property type="entry name" value="PROTEIN GVQW1-RELATED"/>
    <property type="match status" value="1"/>
</dbReference>
<sequence length="100" mass="11339">MTQSRLTATSTSWVKATLLPQPPSSWDYTWMPPCPANFCIFGRDRVSLCWPGWSQTPDLRLSACLGLPKCSDYRHEPLCPAISLILYILCFVFECCCLTM</sequence>
<reference evidence="1" key="2">
    <citation type="submission" date="2025-08" db="UniProtKB">
        <authorList>
            <consortium name="Ensembl"/>
        </authorList>
    </citation>
    <scope>IDENTIFICATION</scope>
</reference>
<organism evidence="1 2">
    <name type="scientific">Macaca fascicularis</name>
    <name type="common">Crab-eating macaque</name>
    <name type="synonym">Cynomolgus monkey</name>
    <dbReference type="NCBI Taxonomy" id="9541"/>
    <lineage>
        <taxon>Eukaryota</taxon>
        <taxon>Metazoa</taxon>
        <taxon>Chordata</taxon>
        <taxon>Craniata</taxon>
        <taxon>Vertebrata</taxon>
        <taxon>Euteleostomi</taxon>
        <taxon>Mammalia</taxon>
        <taxon>Eutheria</taxon>
        <taxon>Euarchontoglires</taxon>
        <taxon>Primates</taxon>
        <taxon>Haplorrhini</taxon>
        <taxon>Catarrhini</taxon>
        <taxon>Cercopithecidae</taxon>
        <taxon>Cercopithecinae</taxon>
        <taxon>Macaca</taxon>
    </lineage>
</organism>
<dbReference type="Ensembl" id="ENSMFAT00000073183.1">
    <property type="protein sequence ID" value="ENSMFAP00000062774.1"/>
    <property type="gene ID" value="ENSMFAG00000059523.1"/>
</dbReference>
<dbReference type="GeneTree" id="ENSGT01150000287333"/>
<protein>
    <submittedName>
        <fullName evidence="1">Uncharacterized protein</fullName>
    </submittedName>
</protein>
<evidence type="ECO:0000313" key="1">
    <source>
        <dbReference type="Ensembl" id="ENSMFAP00000062774.1"/>
    </source>
</evidence>
<dbReference type="Proteomes" id="UP000233100">
    <property type="component" value="Chromosome 14"/>
</dbReference>
<keyword evidence="2" id="KW-1185">Reference proteome</keyword>
<reference evidence="1" key="3">
    <citation type="submission" date="2025-09" db="UniProtKB">
        <authorList>
            <consortium name="Ensembl"/>
        </authorList>
    </citation>
    <scope>IDENTIFICATION</scope>
</reference>
<reference evidence="1 2" key="1">
    <citation type="submission" date="2013-03" db="EMBL/GenBank/DDBJ databases">
        <authorList>
            <person name="Warren W."/>
            <person name="Wilson R.K."/>
        </authorList>
    </citation>
    <scope>NUCLEOTIDE SEQUENCE</scope>
</reference>
<accession>A0A7N9DFM1</accession>